<name>A0A6A0A5Q7_HAELA</name>
<evidence type="ECO:0000313" key="3">
    <source>
        <dbReference type="Proteomes" id="UP000485058"/>
    </source>
</evidence>
<proteinExistence type="predicted"/>
<dbReference type="EMBL" id="BLLF01003637">
    <property type="protein sequence ID" value="GFH27828.1"/>
    <property type="molecule type" value="Genomic_DNA"/>
</dbReference>
<accession>A0A6A0A5Q7</accession>
<reference evidence="2 3" key="1">
    <citation type="submission" date="2020-02" db="EMBL/GenBank/DDBJ databases">
        <title>Draft genome sequence of Haematococcus lacustris strain NIES-144.</title>
        <authorList>
            <person name="Morimoto D."/>
            <person name="Nakagawa S."/>
            <person name="Yoshida T."/>
            <person name="Sawayama S."/>
        </authorList>
    </citation>
    <scope>NUCLEOTIDE SEQUENCE [LARGE SCALE GENOMIC DNA]</scope>
    <source>
        <strain evidence="2 3">NIES-144</strain>
    </source>
</reference>
<evidence type="ECO:0000256" key="1">
    <source>
        <dbReference type="SAM" id="MobiDB-lite"/>
    </source>
</evidence>
<comment type="caution">
    <text evidence="2">The sequence shown here is derived from an EMBL/GenBank/DDBJ whole genome shotgun (WGS) entry which is preliminary data.</text>
</comment>
<organism evidence="2 3">
    <name type="scientific">Haematococcus lacustris</name>
    <name type="common">Green alga</name>
    <name type="synonym">Haematococcus pluvialis</name>
    <dbReference type="NCBI Taxonomy" id="44745"/>
    <lineage>
        <taxon>Eukaryota</taxon>
        <taxon>Viridiplantae</taxon>
        <taxon>Chlorophyta</taxon>
        <taxon>core chlorophytes</taxon>
        <taxon>Chlorophyceae</taxon>
        <taxon>CS clade</taxon>
        <taxon>Chlamydomonadales</taxon>
        <taxon>Haematococcaceae</taxon>
        <taxon>Haematococcus</taxon>
    </lineage>
</organism>
<sequence>MLLRKDTSTAPVRQRVVQQGLQPLLDEFQQYPVEEGAELLDRLQQHRRMRSVVSLATGVLPPTPDQVLGGIMVESLRPVLAGIKPALGGQRSTNQQPCSTALAMIVGSGIEQHGIKTTARQRGITPKAVKRARRSHMSNLAAGPSAVPMPMMAPPARPPLSQPGAAGVRAQLLRGAQQSITHVTQGRAVRRARERMSRRCVDRSLKILYMEYERQCPANLKVRSTTFELLRPPWVKRITAAHKQVCVCIPCETCELQLDQLEKHMDSLVLPEDLQPRDDSDSDSGSNSDGGDAEVHVLLAEHISNADAQDLAGVLDAGELGEGGLEKLRQCDACKDRKVGVKAGHEGVQLQYRLFKKLDNGQGVELATFQTTLGKLVADLNDLMQKQLWHQHLAKH</sequence>
<keyword evidence="3" id="KW-1185">Reference proteome</keyword>
<dbReference type="Proteomes" id="UP000485058">
    <property type="component" value="Unassembled WGS sequence"/>
</dbReference>
<gene>
    <name evidence="2" type="ORF">HaLaN_26210</name>
</gene>
<dbReference type="AlphaFoldDB" id="A0A6A0A5Q7"/>
<feature type="region of interest" description="Disordered" evidence="1">
    <location>
        <begin position="272"/>
        <end position="291"/>
    </location>
</feature>
<protein>
    <submittedName>
        <fullName evidence="2">Uncharacterized protein</fullName>
    </submittedName>
</protein>
<evidence type="ECO:0000313" key="2">
    <source>
        <dbReference type="EMBL" id="GFH27828.1"/>
    </source>
</evidence>